<evidence type="ECO:0000256" key="1">
    <source>
        <dbReference type="ARBA" id="ARBA00004123"/>
    </source>
</evidence>
<dbReference type="InterPro" id="IPR007219">
    <property type="entry name" value="XnlR_reg_dom"/>
</dbReference>
<evidence type="ECO:0000313" key="6">
    <source>
        <dbReference type="EMBL" id="KAK7033905.1"/>
    </source>
</evidence>
<dbReference type="GO" id="GO:0005634">
    <property type="term" value="C:nucleus"/>
    <property type="evidence" value="ECO:0007669"/>
    <property type="project" value="UniProtKB-SubCell"/>
</dbReference>
<dbReference type="Pfam" id="PF04082">
    <property type="entry name" value="Fungal_trans"/>
    <property type="match status" value="1"/>
</dbReference>
<feature type="region of interest" description="Disordered" evidence="4">
    <location>
        <begin position="750"/>
        <end position="821"/>
    </location>
</feature>
<dbReference type="CDD" id="cd00067">
    <property type="entry name" value="GAL4"/>
    <property type="match status" value="1"/>
</dbReference>
<feature type="domain" description="Zn(2)-C6 fungal-type" evidence="5">
    <location>
        <begin position="22"/>
        <end position="51"/>
    </location>
</feature>
<sequence>MADTASSEPSTTNQPKKSHATSCAECRRLKLKCDRVFPCSSCIRRGCANLCPNGTLEKGRRGFLKRLEQSLPSNANRTSGDSHSGEGPTEVAMFVARDAAMSKRIQELEAALIEAGVQVPGLPHSLAKKTNTSHKRTRNTSPSSMEEDSEPHSASPSSERPTASPVQTNNPTSNIGEDVTIGFGTLTIDPQNRAKYIGLSGASAYLSSEVWNCPAEHRKQVESEDASLEDTSSSDIQLKLLSKMASLPPFKEALRLSNLYFFNAAYMYEVIPERIFFEDHLGDIYEYHQTPGKHIDPDKLALVSMVLAIGQWFDLSQSAEFVKPRSAELFDIAVFAMNINNNVNGAVTTSTIEGIQALNLMALYQLSVRGEGGAEAAWQVLGVACRSLLAQGLHRDGSRWGLPAKELEERRRVFWETYTFDRLQSFTLGRPYSLIDAHHDCEMPSSSDVPLPSDTDSSNKFSHTIWHHYKFRWSTLVGRIEDRAFSARQLTYAVITEVDREINDFYFSLPSWMHCPAVTRPIEDTVWKRVCTSHAHTNGYNPDTGLGRVEDQRADAQIYTLANNMFIAILLLHRAPFCRALMLEPQKLVRSPYESSVSRVTSAATTIINITRGMYVAHPAHTSRVWYWPFHVFTAAICQAVFVAVAPFHPLAPQAFKSLQAAIQLFERAEGQRAMLARNRVKNLSEKASAAMERYLSSSFHKSRCKQDTISATAANAGASTATGAAATDTSARFPESYIRRGPEEWLGTSTKLVRLQSPELERRSGSTGTSASASPISNAGSQLAESAHQPMIQPANTQNQNQTQGTLDSLGLFSSSSPPYSGSGATAAFDPWIQTFMTIGNDKVAPNPNMSTGNSITGVAPNWSSTDPTIMSGGQTNNYQPPNTQFDPNTFNDLDFTVDPVGLQELHSLFEFGPTFNFQYPRNGEIGQMGNAPQSQLPAGGGSGSGNVYQMGGNFGPQPGRFNDADMFGPSSFVQDGSWMLNPFKGQ</sequence>
<dbReference type="Pfam" id="PF00172">
    <property type="entry name" value="Zn_clus"/>
    <property type="match status" value="1"/>
</dbReference>
<feature type="compositionally biased region" description="Low complexity" evidence="4">
    <location>
        <begin position="797"/>
        <end position="821"/>
    </location>
</feature>
<feature type="region of interest" description="Disordered" evidence="4">
    <location>
        <begin position="123"/>
        <end position="177"/>
    </location>
</feature>
<dbReference type="CDD" id="cd12148">
    <property type="entry name" value="fungal_TF_MHR"/>
    <property type="match status" value="1"/>
</dbReference>
<dbReference type="AlphaFoldDB" id="A0AAW0C8B7"/>
<dbReference type="GO" id="GO:0008270">
    <property type="term" value="F:zinc ion binding"/>
    <property type="evidence" value="ECO:0007669"/>
    <property type="project" value="InterPro"/>
</dbReference>
<dbReference type="SMART" id="SM00906">
    <property type="entry name" value="Fungal_trans"/>
    <property type="match status" value="1"/>
</dbReference>
<evidence type="ECO:0000256" key="3">
    <source>
        <dbReference type="ARBA" id="ARBA00023242"/>
    </source>
</evidence>
<feature type="compositionally biased region" description="Polar residues" evidence="4">
    <location>
        <begin position="152"/>
        <end position="175"/>
    </location>
</feature>
<dbReference type="PANTHER" id="PTHR31001">
    <property type="entry name" value="UNCHARACTERIZED TRANSCRIPTIONAL REGULATORY PROTEIN"/>
    <property type="match status" value="1"/>
</dbReference>
<accession>A0AAW0C8B7</accession>
<reference evidence="6 7" key="1">
    <citation type="submission" date="2024-01" db="EMBL/GenBank/DDBJ databases">
        <title>A draft genome for a cacao thread blight-causing isolate of Paramarasmius palmivorus.</title>
        <authorList>
            <person name="Baruah I.K."/>
            <person name="Bukari Y."/>
            <person name="Amoako-Attah I."/>
            <person name="Meinhardt L.W."/>
            <person name="Bailey B.A."/>
            <person name="Cohen S.P."/>
        </authorList>
    </citation>
    <scope>NUCLEOTIDE SEQUENCE [LARGE SCALE GENOMIC DNA]</scope>
    <source>
        <strain evidence="6 7">GH-12</strain>
    </source>
</reference>
<dbReference type="SUPFAM" id="SSF57701">
    <property type="entry name" value="Zn2/Cys6 DNA-binding domain"/>
    <property type="match status" value="1"/>
</dbReference>
<comment type="subcellular location">
    <subcellularLocation>
        <location evidence="1">Nucleus</location>
    </subcellularLocation>
</comment>
<dbReference type="PROSITE" id="PS50048">
    <property type="entry name" value="ZN2_CY6_FUNGAL_2"/>
    <property type="match status" value="1"/>
</dbReference>
<keyword evidence="3" id="KW-0539">Nucleus</keyword>
<keyword evidence="2" id="KW-0479">Metal-binding</keyword>
<organism evidence="6 7">
    <name type="scientific">Paramarasmius palmivorus</name>
    <dbReference type="NCBI Taxonomy" id="297713"/>
    <lineage>
        <taxon>Eukaryota</taxon>
        <taxon>Fungi</taxon>
        <taxon>Dikarya</taxon>
        <taxon>Basidiomycota</taxon>
        <taxon>Agaricomycotina</taxon>
        <taxon>Agaricomycetes</taxon>
        <taxon>Agaricomycetidae</taxon>
        <taxon>Agaricales</taxon>
        <taxon>Marasmiineae</taxon>
        <taxon>Marasmiaceae</taxon>
        <taxon>Paramarasmius</taxon>
    </lineage>
</organism>
<dbReference type="InterPro" id="IPR001138">
    <property type="entry name" value="Zn2Cys6_DnaBD"/>
</dbReference>
<name>A0AAW0C8B7_9AGAR</name>
<dbReference type="PANTHER" id="PTHR31001:SF56">
    <property type="entry name" value="ZN(2)-C6 FUNGAL-TYPE DOMAIN-CONTAINING PROTEIN"/>
    <property type="match status" value="1"/>
</dbReference>
<evidence type="ECO:0000256" key="4">
    <source>
        <dbReference type="SAM" id="MobiDB-lite"/>
    </source>
</evidence>
<dbReference type="EMBL" id="JAYKXP010000059">
    <property type="protein sequence ID" value="KAK7033905.1"/>
    <property type="molecule type" value="Genomic_DNA"/>
</dbReference>
<comment type="caution">
    <text evidence="6">The sequence shown here is derived from an EMBL/GenBank/DDBJ whole genome shotgun (WGS) entry which is preliminary data.</text>
</comment>
<evidence type="ECO:0000313" key="7">
    <source>
        <dbReference type="Proteomes" id="UP001383192"/>
    </source>
</evidence>
<dbReference type="Proteomes" id="UP001383192">
    <property type="component" value="Unassembled WGS sequence"/>
</dbReference>
<gene>
    <name evidence="6" type="ORF">VNI00_012529</name>
</gene>
<dbReference type="GO" id="GO:0006351">
    <property type="term" value="P:DNA-templated transcription"/>
    <property type="evidence" value="ECO:0007669"/>
    <property type="project" value="InterPro"/>
</dbReference>
<dbReference type="InterPro" id="IPR050613">
    <property type="entry name" value="Sec_Metabolite_Reg"/>
</dbReference>
<dbReference type="InterPro" id="IPR036864">
    <property type="entry name" value="Zn2-C6_fun-type_DNA-bd_sf"/>
</dbReference>
<dbReference type="GO" id="GO:0000981">
    <property type="term" value="F:DNA-binding transcription factor activity, RNA polymerase II-specific"/>
    <property type="evidence" value="ECO:0007669"/>
    <property type="project" value="InterPro"/>
</dbReference>
<keyword evidence="7" id="KW-1185">Reference proteome</keyword>
<dbReference type="PROSITE" id="PS00463">
    <property type="entry name" value="ZN2_CY6_FUNGAL_1"/>
    <property type="match status" value="1"/>
</dbReference>
<protein>
    <recommendedName>
        <fullName evidence="5">Zn(2)-C6 fungal-type domain-containing protein</fullName>
    </recommendedName>
</protein>
<evidence type="ECO:0000259" key="5">
    <source>
        <dbReference type="PROSITE" id="PS50048"/>
    </source>
</evidence>
<dbReference type="GO" id="GO:0003677">
    <property type="term" value="F:DNA binding"/>
    <property type="evidence" value="ECO:0007669"/>
    <property type="project" value="InterPro"/>
</dbReference>
<evidence type="ECO:0000256" key="2">
    <source>
        <dbReference type="ARBA" id="ARBA00022723"/>
    </source>
</evidence>
<proteinExistence type="predicted"/>
<feature type="compositionally biased region" description="Low complexity" evidence="4">
    <location>
        <begin position="766"/>
        <end position="775"/>
    </location>
</feature>
<dbReference type="SMART" id="SM00066">
    <property type="entry name" value="GAL4"/>
    <property type="match status" value="1"/>
</dbReference>
<feature type="compositionally biased region" description="Polar residues" evidence="4">
    <location>
        <begin position="776"/>
        <end position="785"/>
    </location>
</feature>